<dbReference type="InterPro" id="IPR001119">
    <property type="entry name" value="SLH_dom"/>
</dbReference>
<protein>
    <submittedName>
        <fullName evidence="2">S-layer homology domain-containing protein</fullName>
    </submittedName>
</protein>
<reference evidence="3" key="1">
    <citation type="journal article" date="2019" name="Int. J. Syst. Evol. Microbiol.">
        <title>The Global Catalogue of Microorganisms (GCM) 10K type strain sequencing project: providing services to taxonomists for standard genome sequencing and annotation.</title>
        <authorList>
            <consortium name="The Broad Institute Genomics Platform"/>
            <consortium name="The Broad Institute Genome Sequencing Center for Infectious Disease"/>
            <person name="Wu L."/>
            <person name="Ma J."/>
        </authorList>
    </citation>
    <scope>NUCLEOTIDE SEQUENCE [LARGE SCALE GENOMIC DNA]</scope>
    <source>
        <strain evidence="3">WYCCWR 12678</strain>
    </source>
</reference>
<keyword evidence="3" id="KW-1185">Reference proteome</keyword>
<evidence type="ECO:0000313" key="2">
    <source>
        <dbReference type="EMBL" id="MFC4766970.1"/>
    </source>
</evidence>
<accession>A0ABV9Q2U3</accession>
<dbReference type="Proteomes" id="UP001596002">
    <property type="component" value="Unassembled WGS sequence"/>
</dbReference>
<dbReference type="Pfam" id="PF00395">
    <property type="entry name" value="SLH"/>
    <property type="match status" value="1"/>
</dbReference>
<dbReference type="EMBL" id="JBHSHC010000037">
    <property type="protein sequence ID" value="MFC4766970.1"/>
    <property type="molecule type" value="Genomic_DNA"/>
</dbReference>
<evidence type="ECO:0000313" key="3">
    <source>
        <dbReference type="Proteomes" id="UP001596002"/>
    </source>
</evidence>
<dbReference type="PROSITE" id="PS51272">
    <property type="entry name" value="SLH"/>
    <property type="match status" value="1"/>
</dbReference>
<proteinExistence type="predicted"/>
<organism evidence="2 3">
    <name type="scientific">Effusibacillus consociatus</name>
    <dbReference type="NCBI Taxonomy" id="1117041"/>
    <lineage>
        <taxon>Bacteria</taxon>
        <taxon>Bacillati</taxon>
        <taxon>Bacillota</taxon>
        <taxon>Bacilli</taxon>
        <taxon>Bacillales</taxon>
        <taxon>Alicyclobacillaceae</taxon>
        <taxon>Effusibacillus</taxon>
    </lineage>
</organism>
<name>A0ABV9Q2U3_9BACL</name>
<sequence length="117" mass="12872">MFIGYTDGTFKPNKPINRAEAVITAVKLMGLEAEAEVKQNVTLNFKDAETIQKHYGWATGYIAVALEKGLFDSNEDSLQLGKEASRVWAASLLVRAAQQFGRGITSGVEEEEKAKTY</sequence>
<dbReference type="RefSeq" id="WP_380024862.1">
    <property type="nucleotide sequence ID" value="NZ_JBHSHC010000037.1"/>
</dbReference>
<comment type="caution">
    <text evidence="2">The sequence shown here is derived from an EMBL/GenBank/DDBJ whole genome shotgun (WGS) entry which is preliminary data.</text>
</comment>
<evidence type="ECO:0000259" key="1">
    <source>
        <dbReference type="PROSITE" id="PS51272"/>
    </source>
</evidence>
<feature type="domain" description="SLH" evidence="1">
    <location>
        <begin position="1"/>
        <end position="39"/>
    </location>
</feature>
<gene>
    <name evidence="2" type="ORF">ACFO8Q_06250</name>
</gene>